<accession>A0A0G4M7U7</accession>
<keyword evidence="2" id="KW-0274">FAD</keyword>
<reference evidence="5 6" key="1">
    <citation type="submission" date="2015-05" db="EMBL/GenBank/DDBJ databases">
        <authorList>
            <person name="Wang D.B."/>
            <person name="Wang M."/>
        </authorList>
    </citation>
    <scope>NUCLEOTIDE SEQUENCE [LARGE SCALE GENOMIC DNA]</scope>
    <source>
        <strain evidence="5">VL1</strain>
    </source>
</reference>
<dbReference type="GO" id="GO:0071949">
    <property type="term" value="F:FAD binding"/>
    <property type="evidence" value="ECO:0007669"/>
    <property type="project" value="InterPro"/>
</dbReference>
<protein>
    <recommendedName>
        <fullName evidence="4">FAD-binding domain-containing protein</fullName>
    </recommendedName>
</protein>
<dbReference type="SUPFAM" id="SSF51905">
    <property type="entry name" value="FAD/NAD(P)-binding domain"/>
    <property type="match status" value="1"/>
</dbReference>
<evidence type="ECO:0000313" key="6">
    <source>
        <dbReference type="Proteomes" id="UP000044602"/>
    </source>
</evidence>
<evidence type="ECO:0000256" key="3">
    <source>
        <dbReference type="ARBA" id="ARBA00023002"/>
    </source>
</evidence>
<dbReference type="Gene3D" id="3.30.9.10">
    <property type="entry name" value="D-Amino Acid Oxidase, subunit A, domain 2"/>
    <property type="match status" value="1"/>
</dbReference>
<dbReference type="PANTHER" id="PTHR46865:SF7">
    <property type="entry name" value="MONOOXYGENASE, PUTATIVE (AFU_ORTHOLOGUE AFUA_8G07040)-RELATED"/>
    <property type="match status" value="1"/>
</dbReference>
<keyword evidence="3" id="KW-0560">Oxidoreductase</keyword>
<dbReference type="InterPro" id="IPR051704">
    <property type="entry name" value="FAD_aromatic-hydroxylase"/>
</dbReference>
<dbReference type="GO" id="GO:0016491">
    <property type="term" value="F:oxidoreductase activity"/>
    <property type="evidence" value="ECO:0007669"/>
    <property type="project" value="UniProtKB-KW"/>
</dbReference>
<feature type="domain" description="FAD-binding" evidence="4">
    <location>
        <begin position="5"/>
        <end position="341"/>
    </location>
</feature>
<dbReference type="EMBL" id="CVQH01021417">
    <property type="protein sequence ID" value="CRK30322.1"/>
    <property type="molecule type" value="Genomic_DNA"/>
</dbReference>
<dbReference type="AlphaFoldDB" id="A0A0G4M7U7"/>
<dbReference type="InterPro" id="IPR002938">
    <property type="entry name" value="FAD-bd"/>
</dbReference>
<dbReference type="Gene3D" id="3.50.50.60">
    <property type="entry name" value="FAD/NAD(P)-binding domain"/>
    <property type="match status" value="1"/>
</dbReference>
<proteinExistence type="predicted"/>
<evidence type="ECO:0000259" key="4">
    <source>
        <dbReference type="Pfam" id="PF01494"/>
    </source>
</evidence>
<dbReference type="Proteomes" id="UP000044602">
    <property type="component" value="Unassembled WGS sequence"/>
</dbReference>
<evidence type="ECO:0000256" key="1">
    <source>
        <dbReference type="ARBA" id="ARBA00022630"/>
    </source>
</evidence>
<gene>
    <name evidence="5" type="ORF">BN1708_000856</name>
</gene>
<keyword evidence="1" id="KW-0285">Flavoprotein</keyword>
<dbReference type="PRINTS" id="PR00420">
    <property type="entry name" value="RNGMNOXGNASE"/>
</dbReference>
<dbReference type="PANTHER" id="PTHR46865">
    <property type="entry name" value="OXIDOREDUCTASE-RELATED"/>
    <property type="match status" value="1"/>
</dbReference>
<feature type="non-terminal residue" evidence="5">
    <location>
        <position position="419"/>
    </location>
</feature>
<sequence>MPALKILVIGGGIAGPTLAFWLAPLGHDVTILERTESLRAQGQQIDLRGQAVSVIRRMGLVDEVRAHVVDEEGIQFVDAKNRRQAMFRANKTGQGAQTFTSEFEIMRGSLVRILADAATARGAKFRFGTTVKGLEQKGNAVNVAFEDGTAETYDLVIGADGQSSRTRRMIMQPEEERYTHLNGFFCYFTIPREPVDTNYCTVFTSPNKSMCLRADNPETVQAYLGIYPRDDALRKTLRDSMATRDPDAQKRLYTELFKNEGWQASRIVKGMNETSNFYCQETAQVKSKIWSKGRVVLLGDAAHCASPVTGLGTTSAIVGAYVLAGEIATHCGGADKEGISDAHGALLAYNKTLRPFVDRVQQLFPGVPWIAFPSSWFWVWVSNSAWWVLSWLQVDKLAQYFASDDVKGWTLPDYPIMQL</sequence>
<dbReference type="InterPro" id="IPR036188">
    <property type="entry name" value="FAD/NAD-bd_sf"/>
</dbReference>
<keyword evidence="6" id="KW-1185">Reference proteome</keyword>
<evidence type="ECO:0000313" key="5">
    <source>
        <dbReference type="EMBL" id="CRK30322.1"/>
    </source>
</evidence>
<dbReference type="Pfam" id="PF01494">
    <property type="entry name" value="FAD_binding_3"/>
    <property type="match status" value="1"/>
</dbReference>
<dbReference type="STRING" id="100787.A0A0G4M7U7"/>
<organism evidence="5 6">
    <name type="scientific">Verticillium longisporum</name>
    <name type="common">Verticillium dahliae var. longisporum</name>
    <dbReference type="NCBI Taxonomy" id="100787"/>
    <lineage>
        <taxon>Eukaryota</taxon>
        <taxon>Fungi</taxon>
        <taxon>Dikarya</taxon>
        <taxon>Ascomycota</taxon>
        <taxon>Pezizomycotina</taxon>
        <taxon>Sordariomycetes</taxon>
        <taxon>Hypocreomycetidae</taxon>
        <taxon>Glomerellales</taxon>
        <taxon>Plectosphaerellaceae</taxon>
        <taxon>Verticillium</taxon>
    </lineage>
</organism>
<name>A0A0G4M7U7_VERLO</name>
<evidence type="ECO:0000256" key="2">
    <source>
        <dbReference type="ARBA" id="ARBA00022827"/>
    </source>
</evidence>